<accession>A0A839T6G4</accession>
<sequence>MEQLERARRYLDRLRSLYSGIFTTSADRDLYEDDAISFFMHCYYVRDWIIHLNKVGITASQVDEFINSHNELKICTDLCNGSKHCRLERNIRSGRQPHIAAKRYDTSTWLTGSGGGNVVKGRYTVVTASGTIDALDLAERCIEPPRGGLILRVISDWIGFYNHQHPLQNN</sequence>
<dbReference type="RefSeq" id="WP_183166471.1">
    <property type="nucleotide sequence ID" value="NZ_JACHXI010000008.1"/>
</dbReference>
<evidence type="ECO:0000313" key="2">
    <source>
        <dbReference type="Proteomes" id="UP000549250"/>
    </source>
</evidence>
<dbReference type="EMBL" id="JACHXI010000008">
    <property type="protein sequence ID" value="MBB3103535.1"/>
    <property type="molecule type" value="Genomic_DNA"/>
</dbReference>
<dbReference type="AlphaFoldDB" id="A0A839T6G4"/>
<gene>
    <name evidence="1" type="ORF">FHR87_001931</name>
</gene>
<reference evidence="1 2" key="1">
    <citation type="submission" date="2020-08" db="EMBL/GenBank/DDBJ databases">
        <title>Genomic Encyclopedia of Type Strains, Phase III (KMG-III): the genomes of soil and plant-associated and newly described type strains.</title>
        <authorList>
            <person name="Whitman W."/>
        </authorList>
    </citation>
    <scope>NUCLEOTIDE SEQUENCE [LARGE SCALE GENOMIC DNA]</scope>
    <source>
        <strain evidence="1 2">CECT 4462</strain>
    </source>
</reference>
<organism evidence="1 2">
    <name type="scientific">Azomonas macrocytogenes</name>
    <name type="common">Azotobacter macrocytogenes</name>
    <dbReference type="NCBI Taxonomy" id="69962"/>
    <lineage>
        <taxon>Bacteria</taxon>
        <taxon>Pseudomonadati</taxon>
        <taxon>Pseudomonadota</taxon>
        <taxon>Gammaproteobacteria</taxon>
        <taxon>Pseudomonadales</taxon>
        <taxon>Pseudomonadaceae</taxon>
        <taxon>Azomonas</taxon>
    </lineage>
</organism>
<dbReference type="Proteomes" id="UP000549250">
    <property type="component" value="Unassembled WGS sequence"/>
</dbReference>
<comment type="caution">
    <text evidence="1">The sequence shown here is derived from an EMBL/GenBank/DDBJ whole genome shotgun (WGS) entry which is preliminary data.</text>
</comment>
<keyword evidence="2" id="KW-1185">Reference proteome</keyword>
<protein>
    <submittedName>
        <fullName evidence="1">Uncharacterized protein</fullName>
    </submittedName>
</protein>
<proteinExistence type="predicted"/>
<name>A0A839T6G4_AZOMA</name>
<evidence type="ECO:0000313" key="1">
    <source>
        <dbReference type="EMBL" id="MBB3103535.1"/>
    </source>
</evidence>